<evidence type="ECO:0000259" key="3">
    <source>
        <dbReference type="PROSITE" id="PS51547"/>
    </source>
</evidence>
<dbReference type="Proteomes" id="UP001295444">
    <property type="component" value="Chromosome 03"/>
</dbReference>
<dbReference type="EMBL" id="OW240914">
    <property type="protein sequence ID" value="CAH2278582.1"/>
    <property type="molecule type" value="Genomic_DNA"/>
</dbReference>
<protein>
    <submittedName>
        <fullName evidence="4">Phosphatidylinositol 4-phosphate 3-kinase C2 domain-containing subunit gamma</fullName>
    </submittedName>
</protein>
<evidence type="ECO:0000313" key="4">
    <source>
        <dbReference type="EMBL" id="CAH2278582.1"/>
    </source>
</evidence>
<accession>A0AAD1RW81</accession>
<dbReference type="Gene3D" id="2.60.40.150">
    <property type="entry name" value="C2 domain"/>
    <property type="match status" value="1"/>
</dbReference>
<dbReference type="InterPro" id="IPR001263">
    <property type="entry name" value="PI3K_accessory_dom"/>
</dbReference>
<dbReference type="SUPFAM" id="SSF49562">
    <property type="entry name" value="C2 domain (Calcium/lipid-binding domain, CaLB)"/>
    <property type="match status" value="1"/>
</dbReference>
<dbReference type="GO" id="GO:0016477">
    <property type="term" value="P:cell migration"/>
    <property type="evidence" value="ECO:0007669"/>
    <property type="project" value="TreeGrafter"/>
</dbReference>
<dbReference type="Gene3D" id="1.25.40.70">
    <property type="entry name" value="Phosphatidylinositol 3-kinase, accessory domain (PIK)"/>
    <property type="match status" value="1"/>
</dbReference>
<dbReference type="GO" id="GO:0048015">
    <property type="term" value="P:phosphatidylinositol-mediated signaling"/>
    <property type="evidence" value="ECO:0007669"/>
    <property type="project" value="TreeGrafter"/>
</dbReference>
<dbReference type="SMART" id="SM00145">
    <property type="entry name" value="PI3Ka"/>
    <property type="match status" value="1"/>
</dbReference>
<dbReference type="Pfam" id="PF00613">
    <property type="entry name" value="PI3Ka"/>
    <property type="match status" value="1"/>
</dbReference>
<evidence type="ECO:0000256" key="1">
    <source>
        <dbReference type="PROSITE-ProRule" id="PRU00880"/>
    </source>
</evidence>
<dbReference type="GO" id="GO:0016303">
    <property type="term" value="F:1-phosphatidylinositol-3-kinase activity"/>
    <property type="evidence" value="ECO:0007669"/>
    <property type="project" value="TreeGrafter"/>
</dbReference>
<dbReference type="GO" id="GO:0035005">
    <property type="term" value="F:1-phosphatidylinositol-4-phosphate 3-kinase activity"/>
    <property type="evidence" value="ECO:0007669"/>
    <property type="project" value="TreeGrafter"/>
</dbReference>
<organism evidence="4 5">
    <name type="scientific">Pelobates cultripes</name>
    <name type="common">Western spadefoot toad</name>
    <dbReference type="NCBI Taxonomy" id="61616"/>
    <lineage>
        <taxon>Eukaryota</taxon>
        <taxon>Metazoa</taxon>
        <taxon>Chordata</taxon>
        <taxon>Craniata</taxon>
        <taxon>Vertebrata</taxon>
        <taxon>Euteleostomi</taxon>
        <taxon>Amphibia</taxon>
        <taxon>Batrachia</taxon>
        <taxon>Anura</taxon>
        <taxon>Pelobatoidea</taxon>
        <taxon>Pelobatidae</taxon>
        <taxon>Pelobates</taxon>
    </lineage>
</organism>
<dbReference type="SUPFAM" id="SSF48371">
    <property type="entry name" value="ARM repeat"/>
    <property type="match status" value="1"/>
</dbReference>
<sequence>MYSLRSHIALLRLNSVQLRLRTDTSPGLARTSEDDQLELDLSENLEHAHYWKQSKERIANAVGQYGHFAECLLRNQLSVHNLLEAVKEICYLLRSVETKAIKNALTSLLSVNLQATPAWTSPHSQVPVQNALLQLSDAIAHLINIYSRSFQTDFHAAEPHGINRDVCPAIADPYFKFHLYAVHNLPENWLKSNVYFLSCSVIYAGRKLCPETRTQNKSVTKSLFSLVIWDEVISFPFTLHSLPYESMLILKLWGVKEASANGSFLAWTCLPLYSRQMMVQGNLLLNMISHMELPPVTTPAAFDLALPTLLTVQVDFPERNHIFNKPAPEELAYGSRTPFEDSSRYLDTLIHRNSVLFLSEADKRYLWNFRSCCDKPEDILPLLLGSAPGWDPPNISAMYQVLMDWDFTDPLEALGLLNSCFSDQQIRETACQQIGKLPNDELLQYLPQFVQAIKFEWDLDNALVRLLLQRSLQSVQIAHHLYWLLTDATNESHYKSMYEKLLAALQFCVGKAMNDEFLKQKRLVKTLQQIAEKVKGVQETKRQV</sequence>
<dbReference type="GO" id="GO:0005737">
    <property type="term" value="C:cytoplasm"/>
    <property type="evidence" value="ECO:0007669"/>
    <property type="project" value="TreeGrafter"/>
</dbReference>
<dbReference type="AlphaFoldDB" id="A0AAD1RW81"/>
<reference evidence="4" key="1">
    <citation type="submission" date="2022-03" db="EMBL/GenBank/DDBJ databases">
        <authorList>
            <person name="Alioto T."/>
            <person name="Alioto T."/>
            <person name="Gomez Garrido J."/>
        </authorList>
    </citation>
    <scope>NUCLEOTIDE SEQUENCE</scope>
</reference>
<dbReference type="InterPro" id="IPR016024">
    <property type="entry name" value="ARM-type_fold"/>
</dbReference>
<dbReference type="PANTHER" id="PTHR10048">
    <property type="entry name" value="PHOSPHATIDYLINOSITOL KINASE"/>
    <property type="match status" value="1"/>
</dbReference>
<dbReference type="PANTHER" id="PTHR10048:SF29">
    <property type="entry name" value="PHOSPHATIDYLINOSITOL 3-KINASE C2 DOMAIN-CONTAINING SUBUNIT GAMMA"/>
    <property type="match status" value="1"/>
</dbReference>
<dbReference type="PROSITE" id="PS51545">
    <property type="entry name" value="PIK_HELICAL"/>
    <property type="match status" value="1"/>
</dbReference>
<dbReference type="GO" id="GO:0005886">
    <property type="term" value="C:plasma membrane"/>
    <property type="evidence" value="ECO:0007669"/>
    <property type="project" value="TreeGrafter"/>
</dbReference>
<dbReference type="GO" id="GO:0005942">
    <property type="term" value="C:phosphatidylinositol 3-kinase complex"/>
    <property type="evidence" value="ECO:0007669"/>
    <property type="project" value="TreeGrafter"/>
</dbReference>
<dbReference type="InterPro" id="IPR015433">
    <property type="entry name" value="PI3/4_kinase"/>
</dbReference>
<feature type="domain" description="PIK helical" evidence="2">
    <location>
        <begin position="332"/>
        <end position="508"/>
    </location>
</feature>
<proteinExistence type="inferred from homology"/>
<dbReference type="GO" id="GO:0043491">
    <property type="term" value="P:phosphatidylinositol 3-kinase/protein kinase B signal transduction"/>
    <property type="evidence" value="ECO:0007669"/>
    <property type="project" value="TreeGrafter"/>
</dbReference>
<name>A0AAD1RW81_PELCU</name>
<keyword evidence="5" id="KW-1185">Reference proteome</keyword>
<dbReference type="InterPro" id="IPR042236">
    <property type="entry name" value="PI3K_accessory_sf"/>
</dbReference>
<dbReference type="Pfam" id="PF00792">
    <property type="entry name" value="PI3K_C2"/>
    <property type="match status" value="1"/>
</dbReference>
<dbReference type="PROSITE" id="PS51547">
    <property type="entry name" value="C2_PI3K"/>
    <property type="match status" value="1"/>
</dbReference>
<evidence type="ECO:0000259" key="2">
    <source>
        <dbReference type="PROSITE" id="PS51545"/>
    </source>
</evidence>
<comment type="similarity">
    <text evidence="1">Belongs to the PI3/PI4-kinase family.</text>
</comment>
<evidence type="ECO:0000313" key="5">
    <source>
        <dbReference type="Proteomes" id="UP001295444"/>
    </source>
</evidence>
<dbReference type="InterPro" id="IPR035892">
    <property type="entry name" value="C2_domain_sf"/>
</dbReference>
<dbReference type="CDD" id="cd04012">
    <property type="entry name" value="C2A_PI3K_class_II"/>
    <property type="match status" value="1"/>
</dbReference>
<dbReference type="InterPro" id="IPR002420">
    <property type="entry name" value="PI3K-type_C2_dom"/>
</dbReference>
<gene>
    <name evidence="4" type="ORF">PECUL_23A030859</name>
</gene>
<feature type="domain" description="C2 PI3K-type" evidence="3">
    <location>
        <begin position="171"/>
        <end position="317"/>
    </location>
</feature>